<organism evidence="1 2">
    <name type="scientific">Pistacia integerrima</name>
    <dbReference type="NCBI Taxonomy" id="434235"/>
    <lineage>
        <taxon>Eukaryota</taxon>
        <taxon>Viridiplantae</taxon>
        <taxon>Streptophyta</taxon>
        <taxon>Embryophyta</taxon>
        <taxon>Tracheophyta</taxon>
        <taxon>Spermatophyta</taxon>
        <taxon>Magnoliopsida</taxon>
        <taxon>eudicotyledons</taxon>
        <taxon>Gunneridae</taxon>
        <taxon>Pentapetalae</taxon>
        <taxon>rosids</taxon>
        <taxon>malvids</taxon>
        <taxon>Sapindales</taxon>
        <taxon>Anacardiaceae</taxon>
        <taxon>Pistacia</taxon>
    </lineage>
</organism>
<dbReference type="EMBL" id="CM047749">
    <property type="protein sequence ID" value="KAJ0010269.1"/>
    <property type="molecule type" value="Genomic_DNA"/>
</dbReference>
<proteinExistence type="predicted"/>
<evidence type="ECO:0000313" key="2">
    <source>
        <dbReference type="Proteomes" id="UP001163603"/>
    </source>
</evidence>
<sequence>MKMSGDAKHSSLMASPSTTEYEAKEETPKISQNVNSYSGQFAFAGLKNLDSGCFGSVTKDIKGLTELKAQAYGQLFRNNPLLSQMFENAEENLSKPMMKMREKGDPLILFVRLSRCSLLMDNSIPRTLRGYAKRTIQVEERVGLAVESDFENYEDVGVEENKVRGYAERTIQVEEKVSLDGESDAEKDKGVGVGENKVSAYAEETMQIEDKVCMVKLLSRKIGVFMLVLKKMMITKPRLKAMI</sequence>
<keyword evidence="2" id="KW-1185">Reference proteome</keyword>
<accession>A0ACC0X6D3</accession>
<protein>
    <submittedName>
        <fullName evidence="1">Uncharacterized protein</fullName>
    </submittedName>
</protein>
<reference evidence="2" key="1">
    <citation type="journal article" date="2023" name="G3 (Bethesda)">
        <title>Genome assembly and association tests identify interacting loci associated with vigor, precocity, and sex in interspecific pistachio rootstocks.</title>
        <authorList>
            <person name="Palmer W."/>
            <person name="Jacygrad E."/>
            <person name="Sagayaradj S."/>
            <person name="Cavanaugh K."/>
            <person name="Han R."/>
            <person name="Bertier L."/>
            <person name="Beede B."/>
            <person name="Kafkas S."/>
            <person name="Golino D."/>
            <person name="Preece J."/>
            <person name="Michelmore R."/>
        </authorList>
    </citation>
    <scope>NUCLEOTIDE SEQUENCE [LARGE SCALE GENOMIC DNA]</scope>
</reference>
<comment type="caution">
    <text evidence="1">The sequence shown here is derived from an EMBL/GenBank/DDBJ whole genome shotgun (WGS) entry which is preliminary data.</text>
</comment>
<gene>
    <name evidence="1" type="ORF">Pint_34168</name>
</gene>
<name>A0ACC0X6D3_9ROSI</name>
<dbReference type="Proteomes" id="UP001163603">
    <property type="component" value="Chromosome 14"/>
</dbReference>
<evidence type="ECO:0000313" key="1">
    <source>
        <dbReference type="EMBL" id="KAJ0010269.1"/>
    </source>
</evidence>